<dbReference type="InterPro" id="IPR022417">
    <property type="entry name" value="Porphobilin_deaminase_N"/>
</dbReference>
<dbReference type="Proteomes" id="UP000050792">
    <property type="component" value="Unassembled WGS sequence"/>
</dbReference>
<evidence type="ECO:0000256" key="2">
    <source>
        <dbReference type="ARBA" id="ARBA00002869"/>
    </source>
</evidence>
<dbReference type="Gene3D" id="3.30.160.40">
    <property type="entry name" value="Porphobilinogen deaminase, C-terminal domain"/>
    <property type="match status" value="1"/>
</dbReference>
<evidence type="ECO:0000313" key="12">
    <source>
        <dbReference type="Proteomes" id="UP000050792"/>
    </source>
</evidence>
<dbReference type="InterPro" id="IPR022418">
    <property type="entry name" value="Porphobilinogen_deaminase_C"/>
</dbReference>
<dbReference type="WBParaSite" id="SRDH1_7200.1">
    <property type="protein sequence ID" value="SRDH1_7200.1"/>
    <property type="gene ID" value="SRDH1_7200"/>
</dbReference>
<dbReference type="GO" id="GO:0005737">
    <property type="term" value="C:cytoplasm"/>
    <property type="evidence" value="ECO:0007669"/>
    <property type="project" value="TreeGrafter"/>
</dbReference>
<dbReference type="PRINTS" id="PR00151">
    <property type="entry name" value="PORPHBDMNASE"/>
</dbReference>
<dbReference type="SUPFAM" id="SSF53850">
    <property type="entry name" value="Periplasmic binding protein-like II"/>
    <property type="match status" value="1"/>
</dbReference>
<dbReference type="CDD" id="cd11717">
    <property type="entry name" value="THUMP_THUMPD1_like"/>
    <property type="match status" value="1"/>
</dbReference>
<feature type="domain" description="Porphobilinogen deaminase N-terminal" evidence="10">
    <location>
        <begin position="10"/>
        <end position="230"/>
    </location>
</feature>
<evidence type="ECO:0000259" key="10">
    <source>
        <dbReference type="Pfam" id="PF01379"/>
    </source>
</evidence>
<keyword evidence="12" id="KW-1185">Reference proteome</keyword>
<dbReference type="PROSITE" id="PS00533">
    <property type="entry name" value="PORPHOBILINOGEN_DEAM"/>
    <property type="match status" value="1"/>
</dbReference>
<dbReference type="Gene3D" id="3.40.190.10">
    <property type="entry name" value="Periplasmic binding protein-like II"/>
    <property type="match status" value="2"/>
</dbReference>
<dbReference type="InterPro" id="IPR022419">
    <property type="entry name" value="Porphobilin_deaminase_cofac_BS"/>
</dbReference>
<evidence type="ECO:0000256" key="5">
    <source>
        <dbReference type="ARBA" id="ARBA00012655"/>
    </source>
</evidence>
<evidence type="ECO:0000256" key="8">
    <source>
        <dbReference type="ARBA" id="ARBA00033064"/>
    </source>
</evidence>
<evidence type="ECO:0000256" key="9">
    <source>
        <dbReference type="SAM" id="MobiDB-lite"/>
    </source>
</evidence>
<evidence type="ECO:0000313" key="13">
    <source>
        <dbReference type="WBParaSite" id="SRDH1_7200.1"/>
    </source>
</evidence>
<dbReference type="Pfam" id="PF03900">
    <property type="entry name" value="Porphobil_deamC"/>
    <property type="match status" value="1"/>
</dbReference>
<dbReference type="EC" id="2.5.1.61" evidence="5"/>
<dbReference type="NCBIfam" id="TIGR00212">
    <property type="entry name" value="hemC"/>
    <property type="match status" value="1"/>
</dbReference>
<name>A0AA85FYH7_9TREM</name>
<feature type="region of interest" description="Disordered" evidence="9">
    <location>
        <begin position="630"/>
        <end position="649"/>
    </location>
</feature>
<accession>A0AA85FYH7</accession>
<reference evidence="13" key="2">
    <citation type="submission" date="2023-11" db="UniProtKB">
        <authorList>
            <consortium name="WormBaseParasite"/>
        </authorList>
    </citation>
    <scope>IDENTIFICATION</scope>
</reference>
<dbReference type="FunFam" id="3.40.190.10:FF:000005">
    <property type="entry name" value="Porphobilinogen deaminase"/>
    <property type="match status" value="1"/>
</dbReference>
<evidence type="ECO:0000256" key="4">
    <source>
        <dbReference type="ARBA" id="ARBA00005638"/>
    </source>
</evidence>
<dbReference type="InterPro" id="IPR040183">
    <property type="entry name" value="THUMPD1-like"/>
</dbReference>
<keyword evidence="7" id="KW-0627">Porphyrin biosynthesis</keyword>
<dbReference type="SUPFAM" id="SSF54782">
    <property type="entry name" value="Porphobilinogen deaminase (hydroxymethylbilane synthase), C-terminal domain"/>
    <property type="match status" value="1"/>
</dbReference>
<feature type="compositionally biased region" description="Polar residues" evidence="9">
    <location>
        <begin position="487"/>
        <end position="509"/>
    </location>
</feature>
<dbReference type="InterPro" id="IPR000860">
    <property type="entry name" value="HemC"/>
</dbReference>
<dbReference type="Gene3D" id="3.30.2300.10">
    <property type="entry name" value="THUMP superfamily"/>
    <property type="match status" value="1"/>
</dbReference>
<dbReference type="PANTHER" id="PTHR11557">
    <property type="entry name" value="PORPHOBILINOGEN DEAMINASE"/>
    <property type="match status" value="1"/>
</dbReference>
<dbReference type="AlphaFoldDB" id="A0AA85FYH7"/>
<comment type="cofactor">
    <cofactor evidence="1">
        <name>dipyrromethane</name>
        <dbReference type="ChEBI" id="CHEBI:60342"/>
    </cofactor>
</comment>
<evidence type="ECO:0000256" key="3">
    <source>
        <dbReference type="ARBA" id="ARBA00004735"/>
    </source>
</evidence>
<dbReference type="GO" id="GO:0006783">
    <property type="term" value="P:heme biosynthetic process"/>
    <property type="evidence" value="ECO:0007669"/>
    <property type="project" value="TreeGrafter"/>
</dbReference>
<evidence type="ECO:0000256" key="6">
    <source>
        <dbReference type="ARBA" id="ARBA00022679"/>
    </source>
</evidence>
<evidence type="ECO:0000256" key="1">
    <source>
        <dbReference type="ARBA" id="ARBA00001916"/>
    </source>
</evidence>
<evidence type="ECO:0000256" key="7">
    <source>
        <dbReference type="ARBA" id="ARBA00023244"/>
    </source>
</evidence>
<dbReference type="FunFam" id="3.40.190.10:FF:000004">
    <property type="entry name" value="Porphobilinogen deaminase"/>
    <property type="match status" value="1"/>
</dbReference>
<dbReference type="GO" id="GO:0004418">
    <property type="term" value="F:hydroxymethylbilane synthase activity"/>
    <property type="evidence" value="ECO:0007669"/>
    <property type="project" value="UniProtKB-EC"/>
</dbReference>
<dbReference type="GO" id="GO:0006400">
    <property type="term" value="P:tRNA modification"/>
    <property type="evidence" value="ECO:0007669"/>
    <property type="project" value="InterPro"/>
</dbReference>
<reference evidence="12" key="1">
    <citation type="submission" date="2022-06" db="EMBL/GenBank/DDBJ databases">
        <authorList>
            <person name="Berger JAMES D."/>
            <person name="Berger JAMES D."/>
        </authorList>
    </citation>
    <scope>NUCLEOTIDE SEQUENCE [LARGE SCALE GENOMIC DNA]</scope>
</reference>
<comment type="pathway">
    <text evidence="3">Porphyrin-containing compound metabolism; protoporphyrin-IX biosynthesis; coproporphyrinogen-III from 5-aminolevulinate: step 2/4.</text>
</comment>
<comment type="similarity">
    <text evidence="4">Belongs to the HMBS family.</text>
</comment>
<organism evidence="12 13">
    <name type="scientific">Schistosoma rodhaini</name>
    <dbReference type="NCBI Taxonomy" id="6188"/>
    <lineage>
        <taxon>Eukaryota</taxon>
        <taxon>Metazoa</taxon>
        <taxon>Spiralia</taxon>
        <taxon>Lophotrochozoa</taxon>
        <taxon>Platyhelminthes</taxon>
        <taxon>Trematoda</taxon>
        <taxon>Digenea</taxon>
        <taxon>Strigeidida</taxon>
        <taxon>Schistosomatoidea</taxon>
        <taxon>Schistosomatidae</taxon>
        <taxon>Schistosoma</taxon>
    </lineage>
</organism>
<sequence length="759" mass="83232">MLGSSPRNVVRVGSRRSNLALLQTGMAVNLLQKQNPHILFEVVEMATVGDKILDVSLSKIGDKSLFTKELENALLSGEVDLVVHSLKDVPSILPSGLVLGCVFARVSPEDVVLMAPHYRGRKLSDLPIGSTVGTSAVRRVATLTRKYPNLKFVSIRGNLNTRLAKLDTPPASKDNCCSGNPSPSYDAIVLAKAGVERMGWSHRIDQVLTDSFYAVSQGALACECRLVDNFIMDLLSRIHDESAALTTIAERSLMRQLDGGCSIPIGVRSDLVVKGDLNYYQLTLHANILSVDGGRSIERSASVVFPDRMPINDCVESSCKLVQKSGSYDDVSTNTPIIENKGTSLTSPTKDELKAALDATSIFMGVIVTPSSEMSRLRMAIAQSLGCAVAKSLLLSGADEILYEIRSQSSGNIGSVLKHNRIWTIKSPRKNAKLTTENVLLVQKNHPGMTGYILTYNQQQRLAHIETYRLLNHTLDEISVEKDGSESYKNNSPVNTNNELVGSKPSNMVSDEKNSDTDDLYSQLLRENCSNYPANSKNKFVFCSVKTHVSNCSFILHQTHLLCAAELCNRVFERLLSTSNAESRYVLRLMPVVDTCRSDLPSLENCVLKAWSNFLGLASCKINTKCSKVEVPPDQSSDGENANNDNESSTIHVPKQIACESTLNGSKTFMIMFKSRGFKAITRGDAIRRTVEAIKSIDSSWNICNSSPSVVISITVLCKVTCVSLLENFFKYRKYNIAEVCSPSPKCDCTNNIKNDESK</sequence>
<feature type="compositionally biased region" description="Polar residues" evidence="9">
    <location>
        <begin position="634"/>
        <end position="649"/>
    </location>
</feature>
<dbReference type="CDD" id="cd13645">
    <property type="entry name" value="PBP2_HuPBGD_like"/>
    <property type="match status" value="1"/>
</dbReference>
<keyword evidence="6" id="KW-0808">Transferase</keyword>
<dbReference type="GO" id="GO:0003723">
    <property type="term" value="F:RNA binding"/>
    <property type="evidence" value="ECO:0007669"/>
    <property type="project" value="InterPro"/>
</dbReference>
<dbReference type="PANTHER" id="PTHR11557:SF0">
    <property type="entry name" value="PORPHOBILINOGEN DEAMINASE"/>
    <property type="match status" value="1"/>
</dbReference>
<comment type="function">
    <text evidence="2">Tetrapolymerization of the monopyrrole PBG into the hydroxymethylbilane pre-uroporphyrinogen in several discrete steps.</text>
</comment>
<feature type="domain" description="Porphobilinogen deaminase C-terminal" evidence="11">
    <location>
        <begin position="245"/>
        <end position="303"/>
    </location>
</feature>
<dbReference type="InterPro" id="IPR036803">
    <property type="entry name" value="Porphobilinogen_deaminase_C_sf"/>
</dbReference>
<protein>
    <recommendedName>
        <fullName evidence="5">hydroxymethylbilane synthase</fullName>
        <ecNumber evidence="5">2.5.1.61</ecNumber>
    </recommendedName>
    <alternativeName>
        <fullName evidence="8">Hydroxymethylbilane synthase</fullName>
    </alternativeName>
</protein>
<proteinExistence type="inferred from homology"/>
<dbReference type="Pfam" id="PF01379">
    <property type="entry name" value="Porphobil_deam"/>
    <property type="match status" value="1"/>
</dbReference>
<feature type="region of interest" description="Disordered" evidence="9">
    <location>
        <begin position="482"/>
        <end position="514"/>
    </location>
</feature>
<evidence type="ECO:0000259" key="11">
    <source>
        <dbReference type="Pfam" id="PF03900"/>
    </source>
</evidence>